<dbReference type="PANTHER" id="PTHR33265">
    <property type="entry name" value="AVR9/CF-9 RAPIDLY ELICITED PROTEIN-RELATED"/>
    <property type="match status" value="1"/>
</dbReference>
<dbReference type="Pfam" id="PF05553">
    <property type="entry name" value="DUF761"/>
    <property type="match status" value="1"/>
</dbReference>
<dbReference type="AlphaFoldDB" id="A0A5N5NRB4"/>
<evidence type="ECO:0000313" key="1">
    <source>
        <dbReference type="EMBL" id="KAB5569498.1"/>
    </source>
</evidence>
<dbReference type="PANTHER" id="PTHR33265:SF5">
    <property type="entry name" value="COTTON FIBER PROTEIN"/>
    <property type="match status" value="1"/>
</dbReference>
<accession>A0A5N5NRB4</accession>
<sequence>MTVLKMPKKNGNDVAREAWNILRLALLWGRKGGVFKRRLIVDHLRVARKFLKSLGQRPPRGQLHYGEHELSFDKTPIFHFKMHRPASMRFNIPCITPQVDFDYDFDDEVCKDNIQQDGSVYECCDGMRRSFLFKGGDEEEYEYEYETCEEKIPVEYEYENCEEKIVVEEEGIDMRAEEFIARFHQQLRLQRQISFPQ</sequence>
<dbReference type="Proteomes" id="UP000326939">
    <property type="component" value="Chromosome 2"/>
</dbReference>
<reference evidence="2" key="1">
    <citation type="journal article" date="2019" name="Gigascience">
        <title>De novo genome assembly of the endangered Acer yangbiense, a plant species with extremely small populations endemic to Yunnan Province, China.</title>
        <authorList>
            <person name="Yang J."/>
            <person name="Wariss H.M."/>
            <person name="Tao L."/>
            <person name="Zhang R."/>
            <person name="Yun Q."/>
            <person name="Hollingsworth P."/>
            <person name="Dao Z."/>
            <person name="Luo G."/>
            <person name="Guo H."/>
            <person name="Ma Y."/>
            <person name="Sun W."/>
        </authorList>
    </citation>
    <scope>NUCLEOTIDE SEQUENCE [LARGE SCALE GENOMIC DNA]</scope>
    <source>
        <strain evidence="2">cv. br00</strain>
    </source>
</reference>
<evidence type="ECO:0000313" key="2">
    <source>
        <dbReference type="Proteomes" id="UP000326939"/>
    </source>
</evidence>
<proteinExistence type="predicted"/>
<dbReference type="InterPro" id="IPR008480">
    <property type="entry name" value="DUF761_pln"/>
</dbReference>
<name>A0A5N5NRB4_9ROSI</name>
<gene>
    <name evidence="1" type="ORF">DKX38_003291</name>
</gene>
<protein>
    <submittedName>
        <fullName evidence="1">Uncharacterized protein</fullName>
    </submittedName>
</protein>
<keyword evidence="2" id="KW-1185">Reference proteome</keyword>
<dbReference type="EMBL" id="VDCV01000002">
    <property type="protein sequence ID" value="KAB5569498.1"/>
    <property type="molecule type" value="Genomic_DNA"/>
</dbReference>
<organism evidence="1 2">
    <name type="scientific">Salix brachista</name>
    <dbReference type="NCBI Taxonomy" id="2182728"/>
    <lineage>
        <taxon>Eukaryota</taxon>
        <taxon>Viridiplantae</taxon>
        <taxon>Streptophyta</taxon>
        <taxon>Embryophyta</taxon>
        <taxon>Tracheophyta</taxon>
        <taxon>Spermatophyta</taxon>
        <taxon>Magnoliopsida</taxon>
        <taxon>eudicotyledons</taxon>
        <taxon>Gunneridae</taxon>
        <taxon>Pentapetalae</taxon>
        <taxon>rosids</taxon>
        <taxon>fabids</taxon>
        <taxon>Malpighiales</taxon>
        <taxon>Salicaceae</taxon>
        <taxon>Saliceae</taxon>
        <taxon>Salix</taxon>
    </lineage>
</organism>
<comment type="caution">
    <text evidence="1">The sequence shown here is derived from an EMBL/GenBank/DDBJ whole genome shotgun (WGS) entry which is preliminary data.</text>
</comment>